<organism evidence="1 2">
    <name type="scientific">Hapsidospora chrysogenum (strain ATCC 11550 / CBS 779.69 / DSM 880 / IAM 14645 / JCM 23072 / IMI 49137)</name>
    <name type="common">Acremonium chrysogenum</name>
    <dbReference type="NCBI Taxonomy" id="857340"/>
    <lineage>
        <taxon>Eukaryota</taxon>
        <taxon>Fungi</taxon>
        <taxon>Dikarya</taxon>
        <taxon>Ascomycota</taxon>
        <taxon>Pezizomycotina</taxon>
        <taxon>Sordariomycetes</taxon>
        <taxon>Hypocreomycetidae</taxon>
        <taxon>Hypocreales</taxon>
        <taxon>Bionectriaceae</taxon>
        <taxon>Hapsidospora</taxon>
    </lineage>
</organism>
<evidence type="ECO:0000313" key="2">
    <source>
        <dbReference type="Proteomes" id="UP000029964"/>
    </source>
</evidence>
<dbReference type="AlphaFoldDB" id="A0A086T528"/>
<dbReference type="HOGENOM" id="CLU_2512120_0_0_1"/>
<proteinExistence type="predicted"/>
<dbReference type="Proteomes" id="UP000029964">
    <property type="component" value="Unassembled WGS sequence"/>
</dbReference>
<evidence type="ECO:0000313" key="1">
    <source>
        <dbReference type="EMBL" id="KFH44460.1"/>
    </source>
</evidence>
<dbReference type="OrthoDB" id="3342868at2759"/>
<gene>
    <name evidence="1" type="ORF">ACRE_047370</name>
</gene>
<protein>
    <submittedName>
        <fullName evidence="1">Uncharacterized protein</fullName>
    </submittedName>
</protein>
<dbReference type="EMBL" id="JPKY01000048">
    <property type="protein sequence ID" value="KFH44460.1"/>
    <property type="molecule type" value="Genomic_DNA"/>
</dbReference>
<sequence length="85" mass="9134">MDQKTCSFAVGRIGNQGLFAWTPLRSSKVETDRLSQTIYNDLGQADRRKRLSGLSINMGGATSIGIKQRGVDKAYGLAAIVACLS</sequence>
<reference evidence="2" key="1">
    <citation type="journal article" date="2014" name="Genome Announc.">
        <title>Genome sequence and annotation of Acremonium chrysogenum, producer of the beta-lactam antibiotic cephalosporin C.</title>
        <authorList>
            <person name="Terfehr D."/>
            <person name="Dahlmann T.A."/>
            <person name="Specht T."/>
            <person name="Zadra I."/>
            <person name="Kuernsteiner H."/>
            <person name="Kueck U."/>
        </authorList>
    </citation>
    <scope>NUCLEOTIDE SEQUENCE [LARGE SCALE GENOMIC DNA]</scope>
    <source>
        <strain evidence="2">ATCC 11550 / CBS 779.69 / DSM 880 / IAM 14645 / JCM 23072 / IMI 49137</strain>
    </source>
</reference>
<comment type="caution">
    <text evidence="1">The sequence shown here is derived from an EMBL/GenBank/DDBJ whole genome shotgun (WGS) entry which is preliminary data.</text>
</comment>
<accession>A0A086T528</accession>
<keyword evidence="2" id="KW-1185">Reference proteome</keyword>
<name>A0A086T528_HAPC1</name>